<keyword evidence="11" id="KW-0239">DNA-directed DNA polymerase</keyword>
<dbReference type="GO" id="GO:0006310">
    <property type="term" value="P:DNA recombination"/>
    <property type="evidence" value="ECO:0007669"/>
    <property type="project" value="UniProtKB-KW"/>
</dbReference>
<evidence type="ECO:0000256" key="13">
    <source>
        <dbReference type="ARBA" id="ARBA00048173"/>
    </source>
</evidence>
<keyword evidence="7" id="KW-0460">Magnesium</keyword>
<evidence type="ECO:0000256" key="14">
    <source>
        <dbReference type="ARBA" id="ARBA00049244"/>
    </source>
</evidence>
<evidence type="ECO:0000256" key="11">
    <source>
        <dbReference type="ARBA" id="ARBA00022932"/>
    </source>
</evidence>
<dbReference type="Pfam" id="PF25597">
    <property type="entry name" value="SH3_retrovirus"/>
    <property type="match status" value="1"/>
</dbReference>
<comment type="caution">
    <text evidence="16">The sequence shown here is derived from an EMBL/GenBank/DDBJ whole genome shotgun (WGS) entry which is preliminary data.</text>
</comment>
<keyword evidence="5" id="KW-0255">Endonuclease</keyword>
<dbReference type="GO" id="GO:0015074">
    <property type="term" value="P:DNA integration"/>
    <property type="evidence" value="ECO:0007669"/>
    <property type="project" value="UniProtKB-KW"/>
</dbReference>
<evidence type="ECO:0000256" key="6">
    <source>
        <dbReference type="ARBA" id="ARBA00022801"/>
    </source>
</evidence>
<dbReference type="GO" id="GO:0005634">
    <property type="term" value="C:nucleus"/>
    <property type="evidence" value="ECO:0007669"/>
    <property type="project" value="UniProtKB-ARBA"/>
</dbReference>
<keyword evidence="8" id="KW-0694">RNA-binding</keyword>
<dbReference type="AlphaFoldDB" id="A0A9Q3CGT4"/>
<keyword evidence="2" id="KW-0548">Nucleotidyltransferase</keyword>
<evidence type="ECO:0000256" key="9">
    <source>
        <dbReference type="ARBA" id="ARBA00022908"/>
    </source>
</evidence>
<keyword evidence="6" id="KW-0378">Hydrolase</keyword>
<keyword evidence="4" id="KW-0479">Metal-binding</keyword>
<dbReference type="GO" id="GO:0016787">
    <property type="term" value="F:hydrolase activity"/>
    <property type="evidence" value="ECO:0007669"/>
    <property type="project" value="UniProtKB-KW"/>
</dbReference>
<evidence type="ECO:0000256" key="2">
    <source>
        <dbReference type="ARBA" id="ARBA00022695"/>
    </source>
</evidence>
<evidence type="ECO:0000256" key="4">
    <source>
        <dbReference type="ARBA" id="ARBA00022723"/>
    </source>
</evidence>
<dbReference type="PROSITE" id="PS50994">
    <property type="entry name" value="INTEGRASE"/>
    <property type="match status" value="1"/>
</dbReference>
<keyword evidence="1" id="KW-0815">Transposition</keyword>
<feature type="domain" description="Integrase catalytic" evidence="15">
    <location>
        <begin position="146"/>
        <end position="312"/>
    </location>
</feature>
<evidence type="ECO:0000256" key="5">
    <source>
        <dbReference type="ARBA" id="ARBA00022759"/>
    </source>
</evidence>
<keyword evidence="9" id="KW-0229">DNA integration</keyword>
<dbReference type="SUPFAM" id="SSF53098">
    <property type="entry name" value="Ribonuclease H-like"/>
    <property type="match status" value="1"/>
</dbReference>
<comment type="catalytic activity">
    <reaction evidence="14">
        <text>DNA(n) + a 2'-deoxyribonucleoside 5'-triphosphate = DNA(n+1) + diphosphate</text>
        <dbReference type="Rhea" id="RHEA:22508"/>
        <dbReference type="Rhea" id="RHEA-COMP:17339"/>
        <dbReference type="Rhea" id="RHEA-COMP:17340"/>
        <dbReference type="ChEBI" id="CHEBI:33019"/>
        <dbReference type="ChEBI" id="CHEBI:61560"/>
        <dbReference type="ChEBI" id="CHEBI:173112"/>
        <dbReference type="EC" id="2.7.7.7"/>
    </reaction>
</comment>
<keyword evidence="12" id="KW-0233">DNA recombination</keyword>
<dbReference type="PANTHER" id="PTHR42648:SF11">
    <property type="entry name" value="TRANSPOSON TY4-P GAG-POL POLYPROTEIN"/>
    <property type="match status" value="1"/>
</dbReference>
<dbReference type="InterPro" id="IPR039537">
    <property type="entry name" value="Retrotran_Ty1/copia-like"/>
</dbReference>
<evidence type="ECO:0000256" key="10">
    <source>
        <dbReference type="ARBA" id="ARBA00022918"/>
    </source>
</evidence>
<dbReference type="Proteomes" id="UP000765509">
    <property type="component" value="Unassembled WGS sequence"/>
</dbReference>
<gene>
    <name evidence="16" type="ORF">O181_022100</name>
</gene>
<keyword evidence="3" id="KW-0540">Nuclease</keyword>
<dbReference type="GO" id="GO:0003964">
    <property type="term" value="F:RNA-directed DNA polymerase activity"/>
    <property type="evidence" value="ECO:0007669"/>
    <property type="project" value="UniProtKB-KW"/>
</dbReference>
<dbReference type="GO" id="GO:0003723">
    <property type="term" value="F:RNA binding"/>
    <property type="evidence" value="ECO:0007669"/>
    <property type="project" value="UniProtKB-KW"/>
</dbReference>
<evidence type="ECO:0000256" key="12">
    <source>
        <dbReference type="ARBA" id="ARBA00023172"/>
    </source>
</evidence>
<dbReference type="InterPro" id="IPR012337">
    <property type="entry name" value="RNaseH-like_sf"/>
</dbReference>
<dbReference type="GO" id="GO:0046872">
    <property type="term" value="F:metal ion binding"/>
    <property type="evidence" value="ECO:0007669"/>
    <property type="project" value="UniProtKB-KW"/>
</dbReference>
<reference evidence="16" key="1">
    <citation type="submission" date="2021-03" db="EMBL/GenBank/DDBJ databases">
        <title>Draft genome sequence of rust myrtle Austropuccinia psidii MF-1, a brazilian biotype.</title>
        <authorList>
            <person name="Quecine M.C."/>
            <person name="Pachon D.M.R."/>
            <person name="Bonatelli M.L."/>
            <person name="Correr F.H."/>
            <person name="Franceschini L.M."/>
            <person name="Leite T.F."/>
            <person name="Margarido G.R.A."/>
            <person name="Almeida C.A."/>
            <person name="Ferrarezi J.A."/>
            <person name="Labate C.A."/>
        </authorList>
    </citation>
    <scope>NUCLEOTIDE SEQUENCE</scope>
    <source>
        <strain evidence="16">MF-1</strain>
    </source>
</reference>
<evidence type="ECO:0000256" key="3">
    <source>
        <dbReference type="ARBA" id="ARBA00022722"/>
    </source>
</evidence>
<dbReference type="InterPro" id="IPR057670">
    <property type="entry name" value="SH3_retrovirus"/>
</dbReference>
<organism evidence="16 17">
    <name type="scientific">Austropuccinia psidii MF-1</name>
    <dbReference type="NCBI Taxonomy" id="1389203"/>
    <lineage>
        <taxon>Eukaryota</taxon>
        <taxon>Fungi</taxon>
        <taxon>Dikarya</taxon>
        <taxon>Basidiomycota</taxon>
        <taxon>Pucciniomycotina</taxon>
        <taxon>Pucciniomycetes</taxon>
        <taxon>Pucciniales</taxon>
        <taxon>Sphaerophragmiaceae</taxon>
        <taxon>Austropuccinia</taxon>
    </lineage>
</organism>
<dbReference type="InterPro" id="IPR036397">
    <property type="entry name" value="RNaseH_sf"/>
</dbReference>
<evidence type="ECO:0000256" key="8">
    <source>
        <dbReference type="ARBA" id="ARBA00022884"/>
    </source>
</evidence>
<evidence type="ECO:0000259" key="15">
    <source>
        <dbReference type="PROSITE" id="PS50994"/>
    </source>
</evidence>
<evidence type="ECO:0000313" key="17">
    <source>
        <dbReference type="Proteomes" id="UP000765509"/>
    </source>
</evidence>
<dbReference type="InterPro" id="IPR001584">
    <property type="entry name" value="Integrase_cat-core"/>
</dbReference>
<proteinExistence type="predicted"/>
<protein>
    <recommendedName>
        <fullName evidence="15">Integrase catalytic domain-containing protein</fullName>
    </recommendedName>
</protein>
<name>A0A9Q3CGT4_9BASI</name>
<dbReference type="Gene3D" id="3.30.420.10">
    <property type="entry name" value="Ribonuclease H-like superfamily/Ribonuclease H"/>
    <property type="match status" value="1"/>
</dbReference>
<keyword evidence="10" id="KW-0695">RNA-directed DNA polymerase</keyword>
<dbReference type="GO" id="GO:0003887">
    <property type="term" value="F:DNA-directed DNA polymerase activity"/>
    <property type="evidence" value="ECO:0007669"/>
    <property type="project" value="UniProtKB-KW"/>
</dbReference>
<comment type="catalytic activity">
    <reaction evidence="13">
        <text>DNA(n) + a 2'-deoxyribonucleoside 5'-triphosphate = DNA(n+1) + diphosphate</text>
        <dbReference type="Rhea" id="RHEA:22508"/>
        <dbReference type="Rhea" id="RHEA-COMP:17339"/>
        <dbReference type="Rhea" id="RHEA-COMP:17340"/>
        <dbReference type="ChEBI" id="CHEBI:33019"/>
        <dbReference type="ChEBI" id="CHEBI:61560"/>
        <dbReference type="ChEBI" id="CHEBI:173112"/>
        <dbReference type="EC" id="2.7.7.49"/>
    </reaction>
</comment>
<evidence type="ECO:0000256" key="7">
    <source>
        <dbReference type="ARBA" id="ARBA00022842"/>
    </source>
</evidence>
<accession>A0A9Q3CGT4</accession>
<dbReference type="GO" id="GO:0032196">
    <property type="term" value="P:transposition"/>
    <property type="evidence" value="ECO:0007669"/>
    <property type="project" value="UniProtKB-KW"/>
</dbReference>
<dbReference type="OrthoDB" id="10687786at2759"/>
<sequence length="382" mass="43237">MSPMQNQVIIDCGATHHMFNAPELFPNSFKDIRSKVATGDSQSNLLALGIGNAELKCNGKVLKLENCLSKGKIFLEGEIRDRLMYITYDCPKTLLTFVDANIWNYCLGNHGRAVLKNLGLPDSNHSFLTCKINKCCRLPFLNNFGPVKYPLDTIHIDVVGPITPKSVSFSCFLLTIVEQATSYKIIRFLAKKSDSFDQFVVAKNYMENHHDRKIKKLVSERGGEFLNQKFENLSTKCGFVHIFSPPETPEHNRFSERAKRTVLQKACCLLNHSSFPNQYWAEAVNTAVFLSNLSPTALRGNKSPHFLWTNSSFKLTKLQTFGCQAIVHSLKRQWDWKFAPPGQEGVLLGFENGNAAYQILRLSDLKVAVTRNVTFNEKCFRL</sequence>
<dbReference type="EMBL" id="AVOT02006756">
    <property type="protein sequence ID" value="MBW0482385.1"/>
    <property type="molecule type" value="Genomic_DNA"/>
</dbReference>
<dbReference type="PANTHER" id="PTHR42648">
    <property type="entry name" value="TRANSPOSASE, PUTATIVE-RELATED"/>
    <property type="match status" value="1"/>
</dbReference>
<keyword evidence="17" id="KW-1185">Reference proteome</keyword>
<keyword evidence="11" id="KW-0808">Transferase</keyword>
<evidence type="ECO:0000256" key="1">
    <source>
        <dbReference type="ARBA" id="ARBA00022578"/>
    </source>
</evidence>
<dbReference type="GO" id="GO:0004519">
    <property type="term" value="F:endonuclease activity"/>
    <property type="evidence" value="ECO:0007669"/>
    <property type="project" value="UniProtKB-KW"/>
</dbReference>
<evidence type="ECO:0000313" key="16">
    <source>
        <dbReference type="EMBL" id="MBW0482385.1"/>
    </source>
</evidence>